<proteinExistence type="predicted"/>
<dbReference type="InterPro" id="IPR050210">
    <property type="entry name" value="tRNA_Adenine-N(6)_MTase"/>
</dbReference>
<keyword evidence="1 4" id="KW-0489">Methyltransferase</keyword>
<feature type="domain" description="Methyltransferase small" evidence="3">
    <location>
        <begin position="32"/>
        <end position="93"/>
    </location>
</feature>
<evidence type="ECO:0000256" key="1">
    <source>
        <dbReference type="ARBA" id="ARBA00022603"/>
    </source>
</evidence>
<keyword evidence="2" id="KW-0949">S-adenosyl-L-methionine</keyword>
<dbReference type="SUPFAM" id="SSF53335">
    <property type="entry name" value="S-adenosyl-L-methionine-dependent methyltransferases"/>
    <property type="match status" value="1"/>
</dbReference>
<comment type="caution">
    <text evidence="4">The sequence shown here is derived from an EMBL/GenBank/DDBJ whole genome shotgun (WGS) entry which is preliminary data.</text>
</comment>
<dbReference type="Gene3D" id="3.40.50.150">
    <property type="entry name" value="Vaccinia Virus protein VP39"/>
    <property type="match status" value="1"/>
</dbReference>
<dbReference type="EMBL" id="MTKO01000103">
    <property type="protein sequence ID" value="RWX44005.1"/>
    <property type="molecule type" value="Genomic_DNA"/>
</dbReference>
<protein>
    <submittedName>
        <fullName evidence="4">Methyltransferase small domain-containing protein</fullName>
    </submittedName>
</protein>
<dbReference type="Proteomes" id="UP000287853">
    <property type="component" value="Unassembled WGS sequence"/>
</dbReference>
<dbReference type="PANTHER" id="PTHR47739">
    <property type="entry name" value="TRNA1(VAL) (ADENINE(37)-N6)-METHYLTRANSFERASE"/>
    <property type="match status" value="1"/>
</dbReference>
<name>A0A444ITS4_9BACT</name>
<dbReference type="InterPro" id="IPR029063">
    <property type="entry name" value="SAM-dependent_MTases_sf"/>
</dbReference>
<dbReference type="AlphaFoldDB" id="A0A444ITS4"/>
<gene>
    <name evidence="4" type="ORF">H206_02032</name>
</gene>
<dbReference type="GO" id="GO:0032259">
    <property type="term" value="P:methylation"/>
    <property type="evidence" value="ECO:0007669"/>
    <property type="project" value="UniProtKB-KW"/>
</dbReference>
<evidence type="ECO:0000313" key="5">
    <source>
        <dbReference type="Proteomes" id="UP000287853"/>
    </source>
</evidence>
<dbReference type="CDD" id="cd02440">
    <property type="entry name" value="AdoMet_MTases"/>
    <property type="match status" value="1"/>
</dbReference>
<evidence type="ECO:0000256" key="2">
    <source>
        <dbReference type="ARBA" id="ARBA00022691"/>
    </source>
</evidence>
<dbReference type="Pfam" id="PF05175">
    <property type="entry name" value="MTS"/>
    <property type="match status" value="1"/>
</dbReference>
<dbReference type="GO" id="GO:0008168">
    <property type="term" value="F:methyltransferase activity"/>
    <property type="evidence" value="ECO:0007669"/>
    <property type="project" value="UniProtKB-KW"/>
</dbReference>
<dbReference type="PANTHER" id="PTHR47739:SF1">
    <property type="entry name" value="TRNA1(VAL) (ADENINE(37)-N6)-METHYLTRANSFERASE"/>
    <property type="match status" value="1"/>
</dbReference>
<evidence type="ECO:0000313" key="4">
    <source>
        <dbReference type="EMBL" id="RWX44005.1"/>
    </source>
</evidence>
<dbReference type="InterPro" id="IPR007848">
    <property type="entry name" value="Small_mtfrase_dom"/>
</dbReference>
<evidence type="ECO:0000259" key="3">
    <source>
        <dbReference type="Pfam" id="PF05175"/>
    </source>
</evidence>
<reference evidence="4 5" key="1">
    <citation type="submission" date="2017-01" db="EMBL/GenBank/DDBJ databases">
        <title>The cable genome- insights into the physiology and evolution of filamentous bacteria capable of sulfide oxidation via long distance electron transfer.</title>
        <authorList>
            <person name="Schreiber L."/>
            <person name="Bjerg J.T."/>
            <person name="Boggild A."/>
            <person name="Van De Vossenberg J."/>
            <person name="Meysman F."/>
            <person name="Nielsen L.P."/>
            <person name="Schramm A."/>
            <person name="Kjeldsen K.U."/>
        </authorList>
    </citation>
    <scope>NUCLEOTIDE SEQUENCE [LARGE SCALE GENOMIC DNA]</scope>
    <source>
        <strain evidence="4">MCF</strain>
    </source>
</reference>
<organism evidence="4 5">
    <name type="scientific">Candidatus Electrothrix aarhusensis</name>
    <dbReference type="NCBI Taxonomy" id="1859131"/>
    <lineage>
        <taxon>Bacteria</taxon>
        <taxon>Pseudomonadati</taxon>
        <taxon>Thermodesulfobacteriota</taxon>
        <taxon>Desulfobulbia</taxon>
        <taxon>Desulfobulbales</taxon>
        <taxon>Desulfobulbaceae</taxon>
        <taxon>Candidatus Electrothrix</taxon>
    </lineage>
</organism>
<keyword evidence="5" id="KW-1185">Reference proteome</keyword>
<sequence>MPLTNLTDDTLFNGRIICRQHRDGYRFSLDAVLLAHFCQPASRDKVLDLGCGCGVIGLVLCYRHSEVQVTGLELQPALADLSQRNIQPTAFKIVLQLSMETCAQ</sequence>
<keyword evidence="4" id="KW-0808">Transferase</keyword>
<accession>A0A444ITS4</accession>